<evidence type="ECO:0000313" key="3">
    <source>
        <dbReference type="Proteomes" id="UP001557470"/>
    </source>
</evidence>
<dbReference type="EMBL" id="JAGEUA010000010">
    <property type="protein sequence ID" value="KAL0963545.1"/>
    <property type="molecule type" value="Genomic_DNA"/>
</dbReference>
<keyword evidence="3" id="KW-1185">Reference proteome</keyword>
<organism evidence="2 3">
    <name type="scientific">Umbra pygmaea</name>
    <name type="common">Eastern mudminnow</name>
    <dbReference type="NCBI Taxonomy" id="75934"/>
    <lineage>
        <taxon>Eukaryota</taxon>
        <taxon>Metazoa</taxon>
        <taxon>Chordata</taxon>
        <taxon>Craniata</taxon>
        <taxon>Vertebrata</taxon>
        <taxon>Euteleostomi</taxon>
        <taxon>Actinopterygii</taxon>
        <taxon>Neopterygii</taxon>
        <taxon>Teleostei</taxon>
        <taxon>Protacanthopterygii</taxon>
        <taxon>Esociformes</taxon>
        <taxon>Umbridae</taxon>
        <taxon>Umbra</taxon>
    </lineage>
</organism>
<name>A0ABD0W3L8_UMBPY</name>
<reference evidence="2 3" key="1">
    <citation type="submission" date="2024-06" db="EMBL/GenBank/DDBJ databases">
        <authorList>
            <person name="Pan Q."/>
            <person name="Wen M."/>
            <person name="Jouanno E."/>
            <person name="Zahm M."/>
            <person name="Klopp C."/>
            <person name="Cabau C."/>
            <person name="Louis A."/>
            <person name="Berthelot C."/>
            <person name="Parey E."/>
            <person name="Roest Crollius H."/>
            <person name="Montfort J."/>
            <person name="Robinson-Rechavi M."/>
            <person name="Bouchez O."/>
            <person name="Lampietro C."/>
            <person name="Lopez Roques C."/>
            <person name="Donnadieu C."/>
            <person name="Postlethwait J."/>
            <person name="Bobe J."/>
            <person name="Verreycken H."/>
            <person name="Guiguen Y."/>
        </authorList>
    </citation>
    <scope>NUCLEOTIDE SEQUENCE [LARGE SCALE GENOMIC DNA]</scope>
    <source>
        <strain evidence="2">Up_M1</strain>
        <tissue evidence="2">Testis</tissue>
    </source>
</reference>
<comment type="caution">
    <text evidence="2">The sequence shown here is derived from an EMBL/GenBank/DDBJ whole genome shotgun (WGS) entry which is preliminary data.</text>
</comment>
<evidence type="ECO:0000313" key="2">
    <source>
        <dbReference type="EMBL" id="KAL0963545.1"/>
    </source>
</evidence>
<dbReference type="Proteomes" id="UP001557470">
    <property type="component" value="Unassembled WGS sequence"/>
</dbReference>
<sequence>MPSIITSRENRGHVHFNGQPKLCRKCGEDGPLADACDRIVCVNLSGGRVFPSNSPNQVSFLEMGDGELVRGDPSSLHPARRSAPASITRDTPGQGRHALLEPGKTPVLQTGPRPKRVRGALASGVQCRQGSDGGSRPPCARTCQQGGPTT</sequence>
<proteinExistence type="predicted"/>
<gene>
    <name evidence="2" type="ORF">UPYG_G00307780</name>
</gene>
<feature type="region of interest" description="Disordered" evidence="1">
    <location>
        <begin position="71"/>
        <end position="150"/>
    </location>
</feature>
<accession>A0ABD0W3L8</accession>
<evidence type="ECO:0000256" key="1">
    <source>
        <dbReference type="SAM" id="MobiDB-lite"/>
    </source>
</evidence>
<protein>
    <submittedName>
        <fullName evidence="2">Uncharacterized protein</fullName>
    </submittedName>
</protein>
<dbReference type="AlphaFoldDB" id="A0ABD0W3L8"/>